<keyword evidence="1" id="KW-0812">Transmembrane</keyword>
<sequence>MHNVLIQLAFDKMKNDHFKNEGLNLTKTQTSKRLSELLLDDYKVCFGDKRLRDIYNNKAKIKQVDVLKALCDYLGYDNYNAFLESNNLNEKGRVNASFSNTIFKFKQPLLISLTVLICLIMVYFFTVDQQRWMVWKVDHYEEVDFDTKKYKLNQLKLFKEERINNFKKIEATCDTNFFDDKGNVKVWYEKNRNGKLDLFTSLGLHPETGKTLKPITRYMIKKYICKTY</sequence>
<dbReference type="RefSeq" id="WP_386107189.1">
    <property type="nucleotide sequence ID" value="NZ_JBHTJR010000045.1"/>
</dbReference>
<dbReference type="Proteomes" id="UP001597062">
    <property type="component" value="Unassembled WGS sequence"/>
</dbReference>
<evidence type="ECO:0000256" key="1">
    <source>
        <dbReference type="SAM" id="Phobius"/>
    </source>
</evidence>
<dbReference type="EMBL" id="JBHTJR010000045">
    <property type="protein sequence ID" value="MFD0993188.1"/>
    <property type="molecule type" value="Genomic_DNA"/>
</dbReference>
<proteinExistence type="predicted"/>
<keyword evidence="3" id="KW-1185">Reference proteome</keyword>
<keyword evidence="1" id="KW-1133">Transmembrane helix</keyword>
<protein>
    <submittedName>
        <fullName evidence="2">Uncharacterized protein</fullName>
    </submittedName>
</protein>
<evidence type="ECO:0000313" key="3">
    <source>
        <dbReference type="Proteomes" id="UP001597062"/>
    </source>
</evidence>
<gene>
    <name evidence="2" type="ORF">ACFQ1U_08225</name>
</gene>
<accession>A0ABW3JRQ6</accession>
<keyword evidence="1" id="KW-0472">Membrane</keyword>
<organism evidence="2 3">
    <name type="scientific">Tenacibaculum geojense</name>
    <dbReference type="NCBI Taxonomy" id="915352"/>
    <lineage>
        <taxon>Bacteria</taxon>
        <taxon>Pseudomonadati</taxon>
        <taxon>Bacteroidota</taxon>
        <taxon>Flavobacteriia</taxon>
        <taxon>Flavobacteriales</taxon>
        <taxon>Flavobacteriaceae</taxon>
        <taxon>Tenacibaculum</taxon>
    </lineage>
</organism>
<name>A0ABW3JRQ6_9FLAO</name>
<feature type="transmembrane region" description="Helical" evidence="1">
    <location>
        <begin position="109"/>
        <end position="126"/>
    </location>
</feature>
<evidence type="ECO:0000313" key="2">
    <source>
        <dbReference type="EMBL" id="MFD0993188.1"/>
    </source>
</evidence>
<comment type="caution">
    <text evidence="2">The sequence shown here is derived from an EMBL/GenBank/DDBJ whole genome shotgun (WGS) entry which is preliminary data.</text>
</comment>
<reference evidence="3" key="1">
    <citation type="journal article" date="2019" name="Int. J. Syst. Evol. Microbiol.">
        <title>The Global Catalogue of Microorganisms (GCM) 10K type strain sequencing project: providing services to taxonomists for standard genome sequencing and annotation.</title>
        <authorList>
            <consortium name="The Broad Institute Genomics Platform"/>
            <consortium name="The Broad Institute Genome Sequencing Center for Infectious Disease"/>
            <person name="Wu L."/>
            <person name="Ma J."/>
        </authorList>
    </citation>
    <scope>NUCLEOTIDE SEQUENCE [LARGE SCALE GENOMIC DNA]</scope>
    <source>
        <strain evidence="3">CCUG 60527</strain>
    </source>
</reference>